<dbReference type="Gene3D" id="3.30.70.270">
    <property type="match status" value="1"/>
</dbReference>
<dbReference type="GO" id="GO:0052621">
    <property type="term" value="F:diguanylate cyclase activity"/>
    <property type="evidence" value="ECO:0007669"/>
    <property type="project" value="UniProtKB-EC"/>
</dbReference>
<dbReference type="InterPro" id="IPR029787">
    <property type="entry name" value="Nucleotide_cyclase"/>
</dbReference>
<evidence type="ECO:0000313" key="7">
    <source>
        <dbReference type="Proteomes" id="UP000262004"/>
    </source>
</evidence>
<evidence type="ECO:0000256" key="2">
    <source>
        <dbReference type="ARBA" id="ARBA00034247"/>
    </source>
</evidence>
<dbReference type="Proteomes" id="UP000262004">
    <property type="component" value="Chromosome"/>
</dbReference>
<dbReference type="InterPro" id="IPR011006">
    <property type="entry name" value="CheY-like_superfamily"/>
</dbReference>
<dbReference type="NCBIfam" id="TIGR00254">
    <property type="entry name" value="GGDEF"/>
    <property type="match status" value="1"/>
</dbReference>
<dbReference type="SMART" id="SM00267">
    <property type="entry name" value="GGDEF"/>
    <property type="match status" value="1"/>
</dbReference>
<feature type="domain" description="GGDEF" evidence="5">
    <location>
        <begin position="306"/>
        <end position="437"/>
    </location>
</feature>
<dbReference type="SUPFAM" id="SSF55073">
    <property type="entry name" value="Nucleotide cyclase"/>
    <property type="match status" value="1"/>
</dbReference>
<feature type="domain" description="Response regulatory" evidence="4">
    <location>
        <begin position="13"/>
        <end position="128"/>
    </location>
</feature>
<dbReference type="Pfam" id="PF00072">
    <property type="entry name" value="Response_reg"/>
    <property type="match status" value="2"/>
</dbReference>
<feature type="domain" description="Response regulatory" evidence="4">
    <location>
        <begin position="138"/>
        <end position="256"/>
    </location>
</feature>
<dbReference type="InterPro" id="IPR043128">
    <property type="entry name" value="Rev_trsase/Diguanyl_cyclase"/>
</dbReference>
<dbReference type="GO" id="GO:0000160">
    <property type="term" value="P:phosphorelay signal transduction system"/>
    <property type="evidence" value="ECO:0007669"/>
    <property type="project" value="InterPro"/>
</dbReference>
<sequence>MVHDPLADEGPLHALLVDPGEASGKFLARTLDRFGLRIHRAYDGTSALRMAGEIRFDVVLTTYVLPDDDGISLAAKLRPWLKEAAPVVMVTSENDQVLLERAFRNGVTDVFTRDDLAQLENFLNYFLAHRTDMLAGASLLLVEDSPLQQRSLQAILERRRYRVETVGSVAAARAAMTQNEYELFVIDLVLADGESGLSLIRQLRRRPEDFVLNPIIVLTGFHDTARKNELYRLGVNDYVVKPPHDVELLARVHNLVLMRRLYLQARERERLLQVMAVTDKLTGIPNRHAYEDVARRYFERAKRDGKPLTLLVVDIDRFKRINDTFGHAYGDKILIEVAQRIAKSVRASDFLARFGGEEFVVLLPNCDLAHAAKKAERIRRDIEQHVRDKTGESVTVSIGVAELAPQKETFDEGFARADAALYAAKVQGRNRVAVAAPATH</sequence>
<evidence type="ECO:0000259" key="5">
    <source>
        <dbReference type="PROSITE" id="PS50887"/>
    </source>
</evidence>
<dbReference type="OrthoDB" id="5296056at2"/>
<dbReference type="CDD" id="cd00156">
    <property type="entry name" value="REC"/>
    <property type="match status" value="2"/>
</dbReference>
<dbReference type="InterPro" id="IPR001789">
    <property type="entry name" value="Sig_transdc_resp-reg_receiver"/>
</dbReference>
<dbReference type="AlphaFoldDB" id="A0A2Z6DW95"/>
<feature type="modified residue" description="4-aspartylphosphate" evidence="3">
    <location>
        <position position="187"/>
    </location>
</feature>
<dbReference type="Gene3D" id="3.40.50.2300">
    <property type="match status" value="2"/>
</dbReference>
<dbReference type="Pfam" id="PF00990">
    <property type="entry name" value="GGDEF"/>
    <property type="match status" value="1"/>
</dbReference>
<comment type="catalytic activity">
    <reaction evidence="2">
        <text>2 GTP = 3',3'-c-di-GMP + 2 diphosphate</text>
        <dbReference type="Rhea" id="RHEA:24898"/>
        <dbReference type="ChEBI" id="CHEBI:33019"/>
        <dbReference type="ChEBI" id="CHEBI:37565"/>
        <dbReference type="ChEBI" id="CHEBI:58805"/>
        <dbReference type="EC" id="2.7.7.65"/>
    </reaction>
</comment>
<dbReference type="InterPro" id="IPR050469">
    <property type="entry name" value="Diguanylate_Cyclase"/>
</dbReference>
<dbReference type="SUPFAM" id="SSF52172">
    <property type="entry name" value="CheY-like"/>
    <property type="match status" value="2"/>
</dbReference>
<dbReference type="EMBL" id="AP018558">
    <property type="protein sequence ID" value="BBD76721.1"/>
    <property type="molecule type" value="Genomic_DNA"/>
</dbReference>
<gene>
    <name evidence="6" type="ORF">HPTL_0453</name>
</gene>
<reference evidence="6 7" key="1">
    <citation type="submission" date="2018-04" db="EMBL/GenBank/DDBJ databases">
        <title>Complete genome sequence of Hydrogenophilus thermoluteolus TH-1.</title>
        <authorList>
            <person name="Arai H."/>
        </authorList>
    </citation>
    <scope>NUCLEOTIDE SEQUENCE [LARGE SCALE GENOMIC DNA]</scope>
    <source>
        <strain evidence="6 7">TH-1</strain>
    </source>
</reference>
<comment type="caution">
    <text evidence="3">Lacks conserved residue(s) required for the propagation of feature annotation.</text>
</comment>
<dbReference type="FunFam" id="3.30.70.270:FF:000001">
    <property type="entry name" value="Diguanylate cyclase domain protein"/>
    <property type="match status" value="1"/>
</dbReference>
<evidence type="ECO:0000256" key="3">
    <source>
        <dbReference type="PROSITE-ProRule" id="PRU00169"/>
    </source>
</evidence>
<evidence type="ECO:0000313" key="6">
    <source>
        <dbReference type="EMBL" id="BBD76721.1"/>
    </source>
</evidence>
<dbReference type="PROSITE" id="PS50887">
    <property type="entry name" value="GGDEF"/>
    <property type="match status" value="1"/>
</dbReference>
<organism evidence="6 7">
    <name type="scientific">Hydrogenophilus thermoluteolus</name>
    <name type="common">Pseudomonas hydrogenothermophila</name>
    <dbReference type="NCBI Taxonomy" id="297"/>
    <lineage>
        <taxon>Bacteria</taxon>
        <taxon>Pseudomonadati</taxon>
        <taxon>Pseudomonadota</taxon>
        <taxon>Hydrogenophilia</taxon>
        <taxon>Hydrogenophilales</taxon>
        <taxon>Hydrogenophilaceae</taxon>
        <taxon>Hydrogenophilus</taxon>
    </lineage>
</organism>
<keyword evidence="7" id="KW-1185">Reference proteome</keyword>
<evidence type="ECO:0000256" key="1">
    <source>
        <dbReference type="ARBA" id="ARBA00012528"/>
    </source>
</evidence>
<dbReference type="KEGG" id="htl:HPTL_0453"/>
<dbReference type="CDD" id="cd01949">
    <property type="entry name" value="GGDEF"/>
    <property type="match status" value="1"/>
</dbReference>
<dbReference type="SMART" id="SM00448">
    <property type="entry name" value="REC"/>
    <property type="match status" value="2"/>
</dbReference>
<proteinExistence type="predicted"/>
<dbReference type="PROSITE" id="PS50110">
    <property type="entry name" value="RESPONSE_REGULATORY"/>
    <property type="match status" value="2"/>
</dbReference>
<name>A0A2Z6DW95_HYDTE</name>
<evidence type="ECO:0000259" key="4">
    <source>
        <dbReference type="PROSITE" id="PS50110"/>
    </source>
</evidence>
<dbReference type="PANTHER" id="PTHR45138:SF9">
    <property type="entry name" value="DIGUANYLATE CYCLASE DGCM-RELATED"/>
    <property type="match status" value="1"/>
</dbReference>
<dbReference type="EC" id="2.7.7.65" evidence="1"/>
<keyword evidence="3" id="KW-0597">Phosphoprotein</keyword>
<protein>
    <recommendedName>
        <fullName evidence="1">diguanylate cyclase</fullName>
        <ecNumber evidence="1">2.7.7.65</ecNumber>
    </recommendedName>
</protein>
<dbReference type="InterPro" id="IPR000160">
    <property type="entry name" value="GGDEF_dom"/>
</dbReference>
<accession>A0A2Z6DW95</accession>
<dbReference type="PANTHER" id="PTHR45138">
    <property type="entry name" value="REGULATORY COMPONENTS OF SENSORY TRANSDUCTION SYSTEM"/>
    <property type="match status" value="1"/>
</dbReference>
<dbReference type="RefSeq" id="WP_119334538.1">
    <property type="nucleotide sequence ID" value="NZ_AP018558.1"/>
</dbReference>